<dbReference type="InterPro" id="IPR000073">
    <property type="entry name" value="AB_hydrolase_1"/>
</dbReference>
<evidence type="ECO:0000313" key="3">
    <source>
        <dbReference type="EMBL" id="KKK72188.1"/>
    </source>
</evidence>
<evidence type="ECO:0000256" key="1">
    <source>
        <dbReference type="ARBA" id="ARBA00038115"/>
    </source>
</evidence>
<dbReference type="InterPro" id="IPR029058">
    <property type="entry name" value="AB_hydrolase_fold"/>
</dbReference>
<sequence>ITIPYEKTTLPGYFVKGKTNLEKPPLLIIHTGFDGTGEELYFEIAYFAEKRGYNCLIFEGPGQGAVIRLQNIPFRYDWEKVVTPVVDYAITRNGVDSNKIALIGISMGGYLAARAVAFEHRIKACIADGGIFDFSEDRYKSMPKELIELLKTDKAKFNEYIGEVMEKDVTARWFFNNGMMVFGVHSPADVMLTIRKYTLKDVVQYIKADMLIIDSESDYTLKGQAKKLYDNLKSPKDFYLFTKDQSAQAHCQMGAIAISNEVIFNWLDKIMK</sequence>
<comment type="caution">
    <text evidence="3">The sequence shown here is derived from an EMBL/GenBank/DDBJ whole genome shotgun (WGS) entry which is preliminary data.</text>
</comment>
<feature type="domain" description="AB hydrolase-1" evidence="2">
    <location>
        <begin position="24"/>
        <end position="169"/>
    </location>
</feature>
<protein>
    <recommendedName>
        <fullName evidence="2">AB hydrolase-1 domain-containing protein</fullName>
    </recommendedName>
</protein>
<reference evidence="3" key="1">
    <citation type="journal article" date="2015" name="Nature">
        <title>Complex archaea that bridge the gap between prokaryotes and eukaryotes.</title>
        <authorList>
            <person name="Spang A."/>
            <person name="Saw J.H."/>
            <person name="Jorgensen S.L."/>
            <person name="Zaremba-Niedzwiedzka K."/>
            <person name="Martijn J."/>
            <person name="Lind A.E."/>
            <person name="van Eijk R."/>
            <person name="Schleper C."/>
            <person name="Guy L."/>
            <person name="Ettema T.J."/>
        </authorList>
    </citation>
    <scope>NUCLEOTIDE SEQUENCE</scope>
</reference>
<dbReference type="EMBL" id="LAZR01057374">
    <property type="protein sequence ID" value="KKK72188.1"/>
    <property type="molecule type" value="Genomic_DNA"/>
</dbReference>
<organism evidence="3">
    <name type="scientific">marine sediment metagenome</name>
    <dbReference type="NCBI Taxonomy" id="412755"/>
    <lineage>
        <taxon>unclassified sequences</taxon>
        <taxon>metagenomes</taxon>
        <taxon>ecological metagenomes</taxon>
    </lineage>
</organism>
<comment type="similarity">
    <text evidence="1">Belongs to the AB hydrolase superfamily. FUS2 hydrolase family.</text>
</comment>
<dbReference type="Pfam" id="PF00561">
    <property type="entry name" value="Abhydrolase_1"/>
    <property type="match status" value="1"/>
</dbReference>
<dbReference type="InterPro" id="IPR050261">
    <property type="entry name" value="FrsA_esterase"/>
</dbReference>
<accession>A0A0F8XTC0</accession>
<feature type="non-terminal residue" evidence="3">
    <location>
        <position position="1"/>
    </location>
</feature>
<proteinExistence type="inferred from homology"/>
<gene>
    <name evidence="3" type="ORF">LCGC14_2906400</name>
</gene>
<dbReference type="AlphaFoldDB" id="A0A0F8XTC0"/>
<evidence type="ECO:0000259" key="2">
    <source>
        <dbReference type="Pfam" id="PF00561"/>
    </source>
</evidence>
<dbReference type="PANTHER" id="PTHR22946">
    <property type="entry name" value="DIENELACTONE HYDROLASE DOMAIN-CONTAINING PROTEIN-RELATED"/>
    <property type="match status" value="1"/>
</dbReference>
<dbReference type="Gene3D" id="3.40.50.1820">
    <property type="entry name" value="alpha/beta hydrolase"/>
    <property type="match status" value="1"/>
</dbReference>
<name>A0A0F8XTC0_9ZZZZ</name>
<dbReference type="SUPFAM" id="SSF53474">
    <property type="entry name" value="alpha/beta-Hydrolases"/>
    <property type="match status" value="1"/>
</dbReference>
<dbReference type="PANTHER" id="PTHR22946:SF12">
    <property type="entry name" value="CONIDIAL PIGMENT BIOSYNTHESIS PROTEIN AYG1 (AFU_ORTHOLOGUE AFUA_2G17550)"/>
    <property type="match status" value="1"/>
</dbReference>